<dbReference type="CDD" id="cd01648">
    <property type="entry name" value="TERT"/>
    <property type="match status" value="1"/>
</dbReference>
<keyword evidence="11 13" id="KW-0539">Nucleus</keyword>
<keyword evidence="4 13" id="KW-0158">Chromosome</keyword>
<feature type="domain" description="Reverse transcriptase" evidence="14">
    <location>
        <begin position="579"/>
        <end position="913"/>
    </location>
</feature>
<keyword evidence="8 13" id="KW-0460">Magnesium</keyword>
<reference evidence="15 16" key="1">
    <citation type="journal article" date="2018" name="BMC Genomics">
        <title>Genomic evidence for intraspecific hybridization in a clonal and extremely halotolerant yeast.</title>
        <authorList>
            <person name="Gostincar C."/>
            <person name="Stajich J.E."/>
            <person name="Zupancic J."/>
            <person name="Zalar P."/>
            <person name="Gunde-Cimerman N."/>
        </authorList>
    </citation>
    <scope>NUCLEOTIDE SEQUENCE [LARGE SCALE GENOMIC DNA]</scope>
    <source>
        <strain evidence="15 16">EXF-2788</strain>
    </source>
</reference>
<evidence type="ECO:0000313" key="16">
    <source>
        <dbReference type="Proteomes" id="UP000268823"/>
    </source>
</evidence>
<dbReference type="InterPro" id="IPR021891">
    <property type="entry name" value="Telomerase_RBD"/>
</dbReference>
<dbReference type="SMART" id="SM00975">
    <property type="entry name" value="Telomerase_RBD"/>
    <property type="match status" value="1"/>
</dbReference>
<dbReference type="Pfam" id="PF21399">
    <property type="entry name" value="TERT_C"/>
    <property type="match status" value="1"/>
</dbReference>
<protein>
    <recommendedName>
        <fullName evidence="3 13">Telomerase reverse transcriptase</fullName>
        <ecNumber evidence="2 13">2.7.7.49</ecNumber>
    </recommendedName>
    <alternativeName>
        <fullName evidence="13">Telomerase catalytic subunit</fullName>
    </alternativeName>
</protein>
<dbReference type="PANTHER" id="PTHR12066">
    <property type="entry name" value="TELOMERASE REVERSE TRANSCRIPTASE"/>
    <property type="match status" value="1"/>
</dbReference>
<gene>
    <name evidence="15" type="ORF">D0861_00413</name>
</gene>
<dbReference type="InterPro" id="IPR043502">
    <property type="entry name" value="DNA/RNA_pol_sf"/>
</dbReference>
<dbReference type="GO" id="GO:0000781">
    <property type="term" value="C:chromosome, telomeric region"/>
    <property type="evidence" value="ECO:0007669"/>
    <property type="project" value="UniProtKB-SubCell"/>
</dbReference>
<dbReference type="Pfam" id="PF12009">
    <property type="entry name" value="Telomerase_RBD"/>
    <property type="match status" value="1"/>
</dbReference>
<keyword evidence="7 13" id="KW-0479">Metal-binding</keyword>
<proteinExistence type="inferred from homology"/>
<dbReference type="PROSITE" id="PS50878">
    <property type="entry name" value="RT_POL"/>
    <property type="match status" value="1"/>
</dbReference>
<keyword evidence="6 13" id="KW-0548">Nucleotidyltransferase</keyword>
<evidence type="ECO:0000256" key="3">
    <source>
        <dbReference type="ARBA" id="ARBA00016182"/>
    </source>
</evidence>
<organism evidence="15 16">
    <name type="scientific">Hortaea werneckii</name>
    <name type="common">Black yeast</name>
    <name type="synonym">Cladosporium werneckii</name>
    <dbReference type="NCBI Taxonomy" id="91943"/>
    <lineage>
        <taxon>Eukaryota</taxon>
        <taxon>Fungi</taxon>
        <taxon>Dikarya</taxon>
        <taxon>Ascomycota</taxon>
        <taxon>Pezizomycotina</taxon>
        <taxon>Dothideomycetes</taxon>
        <taxon>Dothideomycetidae</taxon>
        <taxon>Mycosphaerellales</taxon>
        <taxon>Teratosphaeriaceae</taxon>
        <taxon>Hortaea</taxon>
    </lineage>
</organism>
<name>A0A3M7G4J1_HORWE</name>
<evidence type="ECO:0000256" key="1">
    <source>
        <dbReference type="ARBA" id="ARBA00008001"/>
    </source>
</evidence>
<evidence type="ECO:0000256" key="2">
    <source>
        <dbReference type="ARBA" id="ARBA00012493"/>
    </source>
</evidence>
<evidence type="ECO:0000256" key="10">
    <source>
        <dbReference type="ARBA" id="ARBA00022918"/>
    </source>
</evidence>
<comment type="caution">
    <text evidence="15">The sequence shown here is derived from an EMBL/GenBank/DDBJ whole genome shotgun (WGS) entry which is preliminary data.</text>
</comment>
<keyword evidence="5 13" id="KW-0808">Transferase</keyword>
<dbReference type="EC" id="2.7.7.49" evidence="2 13"/>
<dbReference type="GO" id="GO:0042162">
    <property type="term" value="F:telomeric DNA binding"/>
    <property type="evidence" value="ECO:0007669"/>
    <property type="project" value="TreeGrafter"/>
</dbReference>
<dbReference type="AlphaFoldDB" id="A0A3M7G4J1"/>
<dbReference type="OrthoDB" id="289721at2759"/>
<dbReference type="EMBL" id="QWIR01000004">
    <property type="protein sequence ID" value="RMY95893.1"/>
    <property type="molecule type" value="Genomic_DNA"/>
</dbReference>
<dbReference type="Pfam" id="PF00078">
    <property type="entry name" value="RVT_1"/>
    <property type="match status" value="1"/>
</dbReference>
<dbReference type="GO" id="GO:0007004">
    <property type="term" value="P:telomere maintenance via telomerase"/>
    <property type="evidence" value="ECO:0007669"/>
    <property type="project" value="TreeGrafter"/>
</dbReference>
<comment type="similarity">
    <text evidence="1 13">Belongs to the reverse transcriptase family. Telomerase subfamily.</text>
</comment>
<evidence type="ECO:0000259" key="14">
    <source>
        <dbReference type="PROSITE" id="PS50878"/>
    </source>
</evidence>
<evidence type="ECO:0000256" key="8">
    <source>
        <dbReference type="ARBA" id="ARBA00022842"/>
    </source>
</evidence>
<evidence type="ECO:0000256" key="11">
    <source>
        <dbReference type="ARBA" id="ARBA00023242"/>
    </source>
</evidence>
<comment type="catalytic activity">
    <reaction evidence="12 13">
        <text>DNA(n) + a 2'-deoxyribonucleoside 5'-triphosphate = DNA(n+1) + diphosphate</text>
        <dbReference type="Rhea" id="RHEA:22508"/>
        <dbReference type="Rhea" id="RHEA-COMP:17339"/>
        <dbReference type="Rhea" id="RHEA-COMP:17340"/>
        <dbReference type="ChEBI" id="CHEBI:33019"/>
        <dbReference type="ChEBI" id="CHEBI:61560"/>
        <dbReference type="ChEBI" id="CHEBI:173112"/>
        <dbReference type="EC" id="2.7.7.49"/>
    </reaction>
</comment>
<dbReference type="VEuPathDB" id="FungiDB:BTJ68_06562"/>
<dbReference type="PANTHER" id="PTHR12066:SF0">
    <property type="entry name" value="TELOMERASE REVERSE TRANSCRIPTASE"/>
    <property type="match status" value="1"/>
</dbReference>
<keyword evidence="10 13" id="KW-0695">RNA-directed DNA polymerase</keyword>
<dbReference type="GO" id="GO:0046872">
    <property type="term" value="F:metal ion binding"/>
    <property type="evidence" value="ECO:0007669"/>
    <property type="project" value="UniProtKB-KW"/>
</dbReference>
<evidence type="ECO:0000256" key="5">
    <source>
        <dbReference type="ARBA" id="ARBA00022679"/>
    </source>
</evidence>
<dbReference type="Gene3D" id="3.30.70.2630">
    <property type="match status" value="1"/>
</dbReference>
<evidence type="ECO:0000256" key="12">
    <source>
        <dbReference type="ARBA" id="ARBA00048173"/>
    </source>
</evidence>
<comment type="subcellular location">
    <subcellularLocation>
        <location evidence="13">Nucleus</location>
    </subcellularLocation>
    <subcellularLocation>
        <location evidence="13">Chromosome</location>
        <location evidence="13">Telomere</location>
    </subcellularLocation>
</comment>
<dbReference type="InterPro" id="IPR049139">
    <property type="entry name" value="TERT_C"/>
</dbReference>
<evidence type="ECO:0000256" key="9">
    <source>
        <dbReference type="ARBA" id="ARBA00022895"/>
    </source>
</evidence>
<dbReference type="GO" id="GO:0070034">
    <property type="term" value="F:telomerase RNA binding"/>
    <property type="evidence" value="ECO:0007669"/>
    <property type="project" value="TreeGrafter"/>
</dbReference>
<dbReference type="Proteomes" id="UP000268823">
    <property type="component" value="Unassembled WGS sequence"/>
</dbReference>
<dbReference type="GO" id="GO:0003720">
    <property type="term" value="F:telomerase activity"/>
    <property type="evidence" value="ECO:0007669"/>
    <property type="project" value="InterPro"/>
</dbReference>
<keyword evidence="9 13" id="KW-0779">Telomere</keyword>
<dbReference type="InterPro" id="IPR000477">
    <property type="entry name" value="RT_dom"/>
</dbReference>
<evidence type="ECO:0000256" key="7">
    <source>
        <dbReference type="ARBA" id="ARBA00022723"/>
    </source>
</evidence>
<evidence type="ECO:0000313" key="15">
    <source>
        <dbReference type="EMBL" id="RMY95893.1"/>
    </source>
</evidence>
<sequence>MKRKRKTTAECAKKHPKLAQHVGAAAPTLPLLRHYYPEVLSLRQYLAARGHGTSRKRRRKILQYGNSDGLIDHCQANVSLVHLLDTALVGIPKAVRPIAVEDVDRDITVFTQQVNDSTTSISATQGALKQGEIVDFAIWQLFRRNLSSSKPSHILCHGYQRTANNGGEIAVVPGVPGIYSNSPNTHVEALKSHPWTELPALLGGGAERHLSELLLECAVFVPVAESSNLNQLSGLPMCELKPAKEHSFGVAPAAQHIEDVASKGKINNACGRGLSEIRFVRHRMLYARATLTSRGRPRFGLPFLHVLNRCVDISEKQTMHLMKYIFPRQFGLHNAFTSSTNRQETAQQFVDYTCREKEIAYSDCRERRPQRQRQRADLSLPKRLRGAAVNLVRRIGRRHRNCAYHALLEHYCPVQAAAMESMGGSVSYATSESHVSAFCRAAIVTVFPNELWGGLANRRTMLRNVDSFVRMRRYESMSMHDVLQPLQITDIDWLVPPGAQPNARLSSTDYAKRKELMAELLYYLFDSFLIPLIRGMFHVTESSAHRNHLYYFRHDVWRAMSEPALTRLKETMFEECSATAVKEDMAKRALGISQVRLLPKDQGMRPIINLRRRVQRLQHGKLALGRSINSILTPAFSILKFEKAMRPHTLGSALFSVDDIFPRLQAFRDQLRLRCRGEGPLYFAKVDVQACFDTIPQGRLMALVKRIIISEKYNISRFATAKLVGGQNKDTPGFGAQASWSFLTRATSLEEPKSAAESANEALDGRARTVHVNGVVRKSESRQTILSLLQEHVEMNLVKFGDRFYRQKQGIPQGSIVSSLLCSYIYAELEYEVLNFLFGGHSLLLRLIDDFMVISTRRDVAERFMHVMHNGIPSYGINIKPQKSRVNFDLSIGGEAVPRLPAYSAFPYCGNTIDTATLDIGKDQERRQNSNLADSVTVEYSRLPGQTFYRKTLNALKLQMHAMLLSTAYNSERTVLMNLYHSFVEVALKTYHYVHSMPAQKQPGYQLITRTVEDTIKLACTLIKRRKWTSKDKLPYKCSVNNAQTRWSVANQAFPTLLPSISGDNGQAANGMFLISDLLHTSSSVASKDCQSQLHWSLTISYFL</sequence>
<evidence type="ECO:0000256" key="6">
    <source>
        <dbReference type="ARBA" id="ARBA00022695"/>
    </source>
</evidence>
<evidence type="ECO:0000256" key="4">
    <source>
        <dbReference type="ARBA" id="ARBA00022454"/>
    </source>
</evidence>
<dbReference type="SUPFAM" id="SSF56672">
    <property type="entry name" value="DNA/RNA polymerases"/>
    <property type="match status" value="1"/>
</dbReference>
<accession>A0A3M7G4J1</accession>
<dbReference type="InterPro" id="IPR003545">
    <property type="entry name" value="Telomerase_RT"/>
</dbReference>
<evidence type="ECO:0000256" key="13">
    <source>
        <dbReference type="RuleBase" id="RU365061"/>
    </source>
</evidence>
<dbReference type="Gene3D" id="1.10.357.90">
    <property type="match status" value="1"/>
</dbReference>
<dbReference type="GO" id="GO:0000333">
    <property type="term" value="C:telomerase catalytic core complex"/>
    <property type="evidence" value="ECO:0007669"/>
    <property type="project" value="TreeGrafter"/>
</dbReference>
<dbReference type="PRINTS" id="PR01365">
    <property type="entry name" value="TELOMERASERT"/>
</dbReference>
<dbReference type="Gene3D" id="1.10.132.70">
    <property type="match status" value="1"/>
</dbReference>
<comment type="function">
    <text evidence="13">Telomerase is a ribonucleoprotein enzyme essential for the replication of chromosome termini in most eukaryotes. It elongates telomeres. It is a reverse transcriptase that adds simple sequence repeats to chromosome ends by copying a template sequence within the RNA component of the enzyme.</text>
</comment>